<evidence type="ECO:0000313" key="10">
    <source>
        <dbReference type="Proteomes" id="UP000555103"/>
    </source>
</evidence>
<keyword evidence="2 7" id="KW-0813">Transport</keyword>
<dbReference type="InterPro" id="IPR036942">
    <property type="entry name" value="Beta-barrel_TonB_sf"/>
</dbReference>
<dbReference type="SUPFAM" id="SSF56935">
    <property type="entry name" value="Porins"/>
    <property type="match status" value="1"/>
</dbReference>
<dbReference type="Proteomes" id="UP000555103">
    <property type="component" value="Unassembled WGS sequence"/>
</dbReference>
<accession>A0A840CXW8</accession>
<dbReference type="InterPro" id="IPR023997">
    <property type="entry name" value="TonB-dep_OMP_SusC/RagA_CS"/>
</dbReference>
<evidence type="ECO:0000313" key="9">
    <source>
        <dbReference type="EMBL" id="MBB4036753.1"/>
    </source>
</evidence>
<evidence type="ECO:0000259" key="8">
    <source>
        <dbReference type="SMART" id="SM00965"/>
    </source>
</evidence>
<dbReference type="PROSITE" id="PS52016">
    <property type="entry name" value="TONB_DEPENDENT_REC_3"/>
    <property type="match status" value="1"/>
</dbReference>
<keyword evidence="10" id="KW-1185">Reference proteome</keyword>
<evidence type="ECO:0000256" key="1">
    <source>
        <dbReference type="ARBA" id="ARBA00004571"/>
    </source>
</evidence>
<keyword evidence="6 7" id="KW-0998">Cell outer membrane</keyword>
<dbReference type="Gene3D" id="2.40.170.20">
    <property type="entry name" value="TonB-dependent receptor, beta-barrel domain"/>
    <property type="match status" value="1"/>
</dbReference>
<dbReference type="InterPro" id="IPR011662">
    <property type="entry name" value="Secretin/TonB_short_N"/>
</dbReference>
<evidence type="ECO:0000256" key="3">
    <source>
        <dbReference type="ARBA" id="ARBA00022452"/>
    </source>
</evidence>
<dbReference type="SUPFAM" id="SSF49464">
    <property type="entry name" value="Carboxypeptidase regulatory domain-like"/>
    <property type="match status" value="1"/>
</dbReference>
<dbReference type="InterPro" id="IPR023996">
    <property type="entry name" value="TonB-dep_OMP_SusC/RagA"/>
</dbReference>
<dbReference type="Gene3D" id="2.170.130.10">
    <property type="entry name" value="TonB-dependent receptor, plug domain"/>
    <property type="match status" value="1"/>
</dbReference>
<dbReference type="NCBIfam" id="TIGR04057">
    <property type="entry name" value="SusC_RagA_signa"/>
    <property type="match status" value="1"/>
</dbReference>
<evidence type="ECO:0000256" key="2">
    <source>
        <dbReference type="ARBA" id="ARBA00022448"/>
    </source>
</evidence>
<comment type="similarity">
    <text evidence="7">Belongs to the TonB-dependent receptor family.</text>
</comment>
<dbReference type="GO" id="GO:0009279">
    <property type="term" value="C:cell outer membrane"/>
    <property type="evidence" value="ECO:0007669"/>
    <property type="project" value="UniProtKB-SubCell"/>
</dbReference>
<dbReference type="InterPro" id="IPR008969">
    <property type="entry name" value="CarboxyPept-like_regulatory"/>
</dbReference>
<dbReference type="InterPro" id="IPR039426">
    <property type="entry name" value="TonB-dep_rcpt-like"/>
</dbReference>
<dbReference type="Pfam" id="PF07660">
    <property type="entry name" value="STN"/>
    <property type="match status" value="1"/>
</dbReference>
<dbReference type="InterPro" id="IPR012910">
    <property type="entry name" value="Plug_dom"/>
</dbReference>
<dbReference type="InterPro" id="IPR037066">
    <property type="entry name" value="Plug_dom_sf"/>
</dbReference>
<reference evidence="9 10" key="1">
    <citation type="submission" date="2020-08" db="EMBL/GenBank/DDBJ databases">
        <title>Genomic Encyclopedia of Type Strains, Phase IV (KMG-IV): sequencing the most valuable type-strain genomes for metagenomic binning, comparative biology and taxonomic classification.</title>
        <authorList>
            <person name="Goeker M."/>
        </authorList>
    </citation>
    <scope>NUCLEOTIDE SEQUENCE [LARGE SCALE GENOMIC DNA]</scope>
    <source>
        <strain evidence="9 10">DSM 104969</strain>
    </source>
</reference>
<keyword evidence="5 7" id="KW-0472">Membrane</keyword>
<proteinExistence type="inferred from homology"/>
<evidence type="ECO:0000256" key="4">
    <source>
        <dbReference type="ARBA" id="ARBA00022692"/>
    </source>
</evidence>
<dbReference type="SMART" id="SM00965">
    <property type="entry name" value="STN"/>
    <property type="match status" value="1"/>
</dbReference>
<feature type="domain" description="Secretin/TonB short N-terminal" evidence="8">
    <location>
        <begin position="46"/>
        <end position="97"/>
    </location>
</feature>
<sequence length="1131" mass="127353">MIFLFLVGMGISHASNTYSQSTKLNLDLRNKTIKEVFSEIEKSSEYIFLYNDENLDITRKVSVNIHNQTIDKILDQIFKNTNNTYYISDRQVFISEKKNTSSNTEKIKPEVNKPVQDPRILIKGTVKDRDGDPLIGVTVKPKKRGIASISGNNGDFVVYVDNMDETLVFTYVGMEEYQLKLKTGTTNYNVVMKSVHTELESVVVEAGIIQRNKLGFTGSYSTVTQEELKAVGNMNVLQSLKSLDPAFVITDNNLMGSDPNTMPTVTLRGGSTMSFSTTLNDNTTNPNEPLFILDGFVTNLQTINDLDINRVESITLLKDAGSTAIYGSKGANGVIVVETIKPKSGEVMINYNTDLQLATADLSAYNLMNAAEKLEYEVRAGRYGDLNNYYGTNAAGIQSYNDNLKRVSDGIDTYWLKLPIRTGFTQSHSMTLSGGNKDFLYQIGANYKNTEGVMKDVNRQSFGGNVRLTYRNAEKKFNVSNNLSVMVTNGHSGSWESFSSFAKANPYYRTTNDDGSIPRFLDEISWTTTGPENTVTAANPYYNSLLNTFSDSRTTSLTNNLGMDWFITDRLRWQANLSLQTTRNESESFKDPRHTSYNETDYSLKGSYSNGYGTNWGYSANTSINYAQLINDAHNITFIGRASIDETNRKNTGYTVRGFPEGVEGIPSYAYGYPESSIPSYSNITERGVSALAALNYNYKYRYNVDFNYNLDGASTFGSNKTFQGFWSVGAAWNVHREAFAEKLKDSWLQELKFRSTYGINGNQNVTAVSENVYKYYTGSDIFGMASYLSDFANPDLRWQLRKKFSAGVDLTMFNKRFATTFDIFQSKTDPMVIALAQKPSSGLSSYSLNAGYMDTKGYEFSVSYYFIRNIKDRISLKARVTGMHNVSKYGGFDSRLDELNNAINSQIDDDGNTINIRENVNSLIRFQDGYSPSDLWAVRSLGIDPATGREVYLTKDGVPTLVWNADNRVVVGNSTPDLEGVFNIDFNYKRLSVSMYFRYRIGAEAFNSALYNKVENITTGSLVYNQDKRALYDRWYQPGDIAKFKDVNVSATTTTALTSRFIQKDDRFDGESFKFSWDFSDQNWIKNLALRSLRISFSMNDIFRIRSMKEERGIDSPYQRAFSFGLSAGF</sequence>
<evidence type="ECO:0000256" key="7">
    <source>
        <dbReference type="PROSITE-ProRule" id="PRU01360"/>
    </source>
</evidence>
<name>A0A840CXW8_9BACT</name>
<keyword evidence="4 7" id="KW-0812">Transmembrane</keyword>
<evidence type="ECO:0000256" key="6">
    <source>
        <dbReference type="ARBA" id="ARBA00023237"/>
    </source>
</evidence>
<dbReference type="Pfam" id="PF07715">
    <property type="entry name" value="Plug"/>
    <property type="match status" value="1"/>
</dbReference>
<dbReference type="Pfam" id="PF13715">
    <property type="entry name" value="CarbopepD_reg_2"/>
    <property type="match status" value="1"/>
</dbReference>
<dbReference type="AlphaFoldDB" id="A0A840CXW8"/>
<organism evidence="9 10">
    <name type="scientific">Dysgonomonas hofstadii</name>
    <dbReference type="NCBI Taxonomy" id="637886"/>
    <lineage>
        <taxon>Bacteria</taxon>
        <taxon>Pseudomonadati</taxon>
        <taxon>Bacteroidota</taxon>
        <taxon>Bacteroidia</taxon>
        <taxon>Bacteroidales</taxon>
        <taxon>Dysgonomonadaceae</taxon>
        <taxon>Dysgonomonas</taxon>
    </lineage>
</organism>
<dbReference type="EMBL" id="JACIEP010000009">
    <property type="protein sequence ID" value="MBB4036753.1"/>
    <property type="molecule type" value="Genomic_DNA"/>
</dbReference>
<dbReference type="NCBIfam" id="TIGR04056">
    <property type="entry name" value="OMP_RagA_SusC"/>
    <property type="match status" value="1"/>
</dbReference>
<protein>
    <submittedName>
        <fullName evidence="9">TonB-linked SusC/RagA family outer membrane protein</fullName>
    </submittedName>
</protein>
<comment type="subcellular location">
    <subcellularLocation>
        <location evidence="1 7">Cell outer membrane</location>
        <topology evidence="1 7">Multi-pass membrane protein</topology>
    </subcellularLocation>
</comment>
<gene>
    <name evidence="9" type="ORF">GGR21_002666</name>
</gene>
<comment type="caution">
    <text evidence="9">The sequence shown here is derived from an EMBL/GenBank/DDBJ whole genome shotgun (WGS) entry which is preliminary data.</text>
</comment>
<keyword evidence="3 7" id="KW-1134">Transmembrane beta strand</keyword>
<evidence type="ECO:0000256" key="5">
    <source>
        <dbReference type="ARBA" id="ARBA00023136"/>
    </source>
</evidence>